<name>A0ABD1ZE27_9MARC</name>
<dbReference type="SUPFAM" id="SSF55008">
    <property type="entry name" value="HMA, heavy metal-associated domain"/>
    <property type="match status" value="1"/>
</dbReference>
<dbReference type="Proteomes" id="UP001605036">
    <property type="component" value="Unassembled WGS sequence"/>
</dbReference>
<feature type="domain" description="HMA" evidence="2">
    <location>
        <begin position="69"/>
        <end position="132"/>
    </location>
</feature>
<dbReference type="Gene3D" id="3.30.70.100">
    <property type="match status" value="1"/>
</dbReference>
<evidence type="ECO:0000313" key="4">
    <source>
        <dbReference type="Proteomes" id="UP001605036"/>
    </source>
</evidence>
<dbReference type="PROSITE" id="PS50846">
    <property type="entry name" value="HMA_2"/>
    <property type="match status" value="1"/>
</dbReference>
<comment type="caution">
    <text evidence="3">The sequence shown here is derived from an EMBL/GenBank/DDBJ whole genome shotgun (WGS) entry which is preliminary data.</text>
</comment>
<dbReference type="CDD" id="cd00371">
    <property type="entry name" value="HMA"/>
    <property type="match status" value="1"/>
</dbReference>
<gene>
    <name evidence="3" type="ORF">R1flu_012786</name>
</gene>
<sequence>MMSVADFFYGHREPVWIVHTPQSANKGFLMGTPPYIPATPPYSAATPHTPQTVNNRAAYAPEVGQQTLSQTVELKVPVCCEACEERVIHALLNCSGVESVRCDAIKQRVTITGTAAPADLLKICKKLHKRSELLGGNGATSVKSVKMNTPAATGGWTWNMDWSSRNTPAAISAWQ</sequence>
<dbReference type="Pfam" id="PF00403">
    <property type="entry name" value="HMA"/>
    <property type="match status" value="1"/>
</dbReference>
<keyword evidence="1" id="KW-0479">Metal-binding</keyword>
<dbReference type="PANTHER" id="PTHR22814">
    <property type="entry name" value="COPPER TRANSPORT PROTEIN ATOX1-RELATED"/>
    <property type="match status" value="1"/>
</dbReference>
<accession>A0ABD1ZE27</accession>
<dbReference type="InterPro" id="IPR036163">
    <property type="entry name" value="HMA_dom_sf"/>
</dbReference>
<keyword evidence="4" id="KW-1185">Reference proteome</keyword>
<organism evidence="3 4">
    <name type="scientific">Riccia fluitans</name>
    <dbReference type="NCBI Taxonomy" id="41844"/>
    <lineage>
        <taxon>Eukaryota</taxon>
        <taxon>Viridiplantae</taxon>
        <taxon>Streptophyta</taxon>
        <taxon>Embryophyta</taxon>
        <taxon>Marchantiophyta</taxon>
        <taxon>Marchantiopsida</taxon>
        <taxon>Marchantiidae</taxon>
        <taxon>Marchantiales</taxon>
        <taxon>Ricciaceae</taxon>
        <taxon>Riccia</taxon>
    </lineage>
</organism>
<protein>
    <recommendedName>
        <fullName evidence="2">HMA domain-containing protein</fullName>
    </recommendedName>
</protein>
<evidence type="ECO:0000313" key="3">
    <source>
        <dbReference type="EMBL" id="KAL2645199.1"/>
    </source>
</evidence>
<proteinExistence type="predicted"/>
<evidence type="ECO:0000256" key="1">
    <source>
        <dbReference type="ARBA" id="ARBA00022723"/>
    </source>
</evidence>
<dbReference type="EMBL" id="JBHFFA010000002">
    <property type="protein sequence ID" value="KAL2645199.1"/>
    <property type="molecule type" value="Genomic_DNA"/>
</dbReference>
<dbReference type="GO" id="GO:0046872">
    <property type="term" value="F:metal ion binding"/>
    <property type="evidence" value="ECO:0007669"/>
    <property type="project" value="UniProtKB-KW"/>
</dbReference>
<reference evidence="3 4" key="1">
    <citation type="submission" date="2024-09" db="EMBL/GenBank/DDBJ databases">
        <title>Chromosome-scale assembly of Riccia fluitans.</title>
        <authorList>
            <person name="Paukszto L."/>
            <person name="Sawicki J."/>
            <person name="Karawczyk K."/>
            <person name="Piernik-Szablinska J."/>
            <person name="Szczecinska M."/>
            <person name="Mazdziarz M."/>
        </authorList>
    </citation>
    <scope>NUCLEOTIDE SEQUENCE [LARGE SCALE GENOMIC DNA]</scope>
    <source>
        <strain evidence="3">Rf_01</strain>
        <tissue evidence="3">Aerial parts of the thallus</tissue>
    </source>
</reference>
<evidence type="ECO:0000259" key="2">
    <source>
        <dbReference type="PROSITE" id="PS50846"/>
    </source>
</evidence>
<dbReference type="AlphaFoldDB" id="A0ABD1ZE27"/>
<dbReference type="PANTHER" id="PTHR22814:SF287">
    <property type="entry name" value="COPPER TRANSPORT PROTEIN ATX1"/>
    <property type="match status" value="1"/>
</dbReference>
<dbReference type="InterPro" id="IPR006121">
    <property type="entry name" value="HMA_dom"/>
</dbReference>